<evidence type="ECO:0000256" key="6">
    <source>
        <dbReference type="ARBA" id="ARBA00014944"/>
    </source>
</evidence>
<dbReference type="InterPro" id="IPR000462">
    <property type="entry name" value="CDP-OH_P_trans"/>
</dbReference>
<evidence type="ECO:0000256" key="13">
    <source>
        <dbReference type="ARBA" id="ARBA00023209"/>
    </source>
</evidence>
<comment type="subcellular location">
    <subcellularLocation>
        <location evidence="2">Membrane</location>
        <topology evidence="2">Multi-pass membrane protein</topology>
    </subcellularLocation>
</comment>
<evidence type="ECO:0000256" key="17">
    <source>
        <dbReference type="RuleBase" id="RU003750"/>
    </source>
</evidence>
<evidence type="ECO:0000313" key="21">
    <source>
        <dbReference type="Proteomes" id="UP000727857"/>
    </source>
</evidence>
<evidence type="ECO:0000256" key="11">
    <source>
        <dbReference type="ARBA" id="ARBA00023098"/>
    </source>
</evidence>
<dbReference type="AlphaFoldDB" id="A0A940DHL4"/>
<dbReference type="EC" id="2.7.8.5" evidence="5 16"/>
<dbReference type="Gene3D" id="1.20.120.1760">
    <property type="match status" value="1"/>
</dbReference>
<dbReference type="GO" id="GO:0016020">
    <property type="term" value="C:membrane"/>
    <property type="evidence" value="ECO:0007669"/>
    <property type="project" value="UniProtKB-SubCell"/>
</dbReference>
<evidence type="ECO:0000256" key="1">
    <source>
        <dbReference type="ARBA" id="ARBA00003973"/>
    </source>
</evidence>
<keyword evidence="11" id="KW-0443">Lipid metabolism</keyword>
<dbReference type="PROSITE" id="PS00379">
    <property type="entry name" value="CDP_ALCOHOL_P_TRANSF"/>
    <property type="match status" value="1"/>
</dbReference>
<feature type="transmembrane region" description="Helical" evidence="19">
    <location>
        <begin position="72"/>
        <end position="102"/>
    </location>
</feature>
<comment type="catalytic activity">
    <reaction evidence="15">
        <text>a CDP-1,2-diacyl-sn-glycerol + sn-glycerol 3-phosphate = a 1,2-diacyl-sn-glycero-3-phospho-(1'-sn-glycero-3'-phosphate) + CMP + H(+)</text>
        <dbReference type="Rhea" id="RHEA:12593"/>
        <dbReference type="ChEBI" id="CHEBI:15378"/>
        <dbReference type="ChEBI" id="CHEBI:57597"/>
        <dbReference type="ChEBI" id="CHEBI:58332"/>
        <dbReference type="ChEBI" id="CHEBI:60110"/>
        <dbReference type="ChEBI" id="CHEBI:60377"/>
        <dbReference type="EC" id="2.7.8.5"/>
    </reaction>
</comment>
<keyword evidence="10 19" id="KW-1133">Transmembrane helix</keyword>
<comment type="similarity">
    <text evidence="4 17">Belongs to the CDP-alcohol phosphatidyltransferase class-I family.</text>
</comment>
<proteinExistence type="inferred from homology"/>
<comment type="pathway">
    <text evidence="3">Phospholipid metabolism; phosphatidylglycerol biosynthesis; phosphatidylglycerol from CDP-diacylglycerol: step 1/2.</text>
</comment>
<feature type="transmembrane region" description="Helical" evidence="19">
    <location>
        <begin position="7"/>
        <end position="26"/>
    </location>
</feature>
<dbReference type="Pfam" id="PF01066">
    <property type="entry name" value="CDP-OH_P_transf"/>
    <property type="match status" value="1"/>
</dbReference>
<evidence type="ECO:0000256" key="4">
    <source>
        <dbReference type="ARBA" id="ARBA00010441"/>
    </source>
</evidence>
<evidence type="ECO:0000313" key="20">
    <source>
        <dbReference type="EMBL" id="MBO8423743.1"/>
    </source>
</evidence>
<comment type="caution">
    <text evidence="20">The sequence shown here is derived from an EMBL/GenBank/DDBJ whole genome shotgun (WGS) entry which is preliminary data.</text>
</comment>
<evidence type="ECO:0000256" key="2">
    <source>
        <dbReference type="ARBA" id="ARBA00004141"/>
    </source>
</evidence>
<evidence type="ECO:0000256" key="8">
    <source>
        <dbReference type="ARBA" id="ARBA00022679"/>
    </source>
</evidence>
<keyword evidence="14" id="KW-1208">Phospholipid metabolism</keyword>
<feature type="region of interest" description="Disordered" evidence="18">
    <location>
        <begin position="184"/>
        <end position="205"/>
    </location>
</feature>
<reference evidence="20" key="2">
    <citation type="journal article" date="2021" name="PeerJ">
        <title>Extensive microbial diversity within the chicken gut microbiome revealed by metagenomics and culture.</title>
        <authorList>
            <person name="Gilroy R."/>
            <person name="Ravi A."/>
            <person name="Getino M."/>
            <person name="Pursley I."/>
            <person name="Horton D.L."/>
            <person name="Alikhan N.F."/>
            <person name="Baker D."/>
            <person name="Gharbi K."/>
            <person name="Hall N."/>
            <person name="Watson M."/>
            <person name="Adriaenssens E.M."/>
            <person name="Foster-Nyarko E."/>
            <person name="Jarju S."/>
            <person name="Secka A."/>
            <person name="Antonio M."/>
            <person name="Oren A."/>
            <person name="Chaudhuri R.R."/>
            <person name="La Ragione R."/>
            <person name="Hildebrand F."/>
            <person name="Pallen M.J."/>
        </authorList>
    </citation>
    <scope>NUCLEOTIDE SEQUENCE</scope>
    <source>
        <strain evidence="20">517</strain>
    </source>
</reference>
<dbReference type="NCBIfam" id="TIGR00560">
    <property type="entry name" value="pgsA"/>
    <property type="match status" value="1"/>
</dbReference>
<dbReference type="GO" id="GO:0008444">
    <property type="term" value="F:CDP-diacylglycerol-glycerol-3-phosphate 3-phosphatidyltransferase activity"/>
    <property type="evidence" value="ECO:0007669"/>
    <property type="project" value="UniProtKB-UniRule"/>
</dbReference>
<comment type="function">
    <text evidence="1">This protein catalyzes the committed step to the synthesis of the acidic phospholipids.</text>
</comment>
<dbReference type="PANTHER" id="PTHR14269">
    <property type="entry name" value="CDP-DIACYLGLYCEROL--GLYCEROL-3-PHOSPHATE 3-PHOSPHATIDYLTRANSFERASE-RELATED"/>
    <property type="match status" value="1"/>
</dbReference>
<organism evidence="20 21">
    <name type="scientific">Candidatus Stercoripulliclostridium pullicola</name>
    <dbReference type="NCBI Taxonomy" id="2840953"/>
    <lineage>
        <taxon>Bacteria</taxon>
        <taxon>Bacillati</taxon>
        <taxon>Bacillota</taxon>
        <taxon>Clostridia</taxon>
        <taxon>Eubacteriales</taxon>
        <taxon>Candidatus Stercoripulliclostridium</taxon>
    </lineage>
</organism>
<evidence type="ECO:0000256" key="10">
    <source>
        <dbReference type="ARBA" id="ARBA00022989"/>
    </source>
</evidence>
<feature type="transmembrane region" description="Helical" evidence="19">
    <location>
        <begin position="32"/>
        <end position="51"/>
    </location>
</feature>
<protein>
    <recommendedName>
        <fullName evidence="6 16">CDP-diacylglycerol--glycerol-3-phosphate 3-phosphatidyltransferase</fullName>
        <ecNumber evidence="5 16">2.7.8.5</ecNumber>
    </recommendedName>
</protein>
<dbReference type="InterPro" id="IPR004570">
    <property type="entry name" value="Phosphatidylglycerol_P_synth"/>
</dbReference>
<feature type="transmembrane region" description="Helical" evidence="19">
    <location>
        <begin position="149"/>
        <end position="174"/>
    </location>
</feature>
<reference evidence="20" key="1">
    <citation type="submission" date="2020-10" db="EMBL/GenBank/DDBJ databases">
        <authorList>
            <person name="Gilroy R."/>
        </authorList>
    </citation>
    <scope>NUCLEOTIDE SEQUENCE</scope>
    <source>
        <strain evidence="20">517</strain>
    </source>
</reference>
<keyword evidence="12 19" id="KW-0472">Membrane</keyword>
<evidence type="ECO:0000256" key="7">
    <source>
        <dbReference type="ARBA" id="ARBA00022516"/>
    </source>
</evidence>
<dbReference type="PANTHER" id="PTHR14269:SF62">
    <property type="entry name" value="CDP-DIACYLGLYCEROL--GLYCEROL-3-PHOSPHATE 3-PHOSPHATIDYLTRANSFERASE 1, CHLOROPLASTIC"/>
    <property type="match status" value="1"/>
</dbReference>
<evidence type="ECO:0000256" key="5">
    <source>
        <dbReference type="ARBA" id="ARBA00013170"/>
    </source>
</evidence>
<keyword evidence="7" id="KW-0444">Lipid biosynthesis</keyword>
<evidence type="ECO:0000256" key="9">
    <source>
        <dbReference type="ARBA" id="ARBA00022692"/>
    </source>
</evidence>
<dbReference type="Proteomes" id="UP000727857">
    <property type="component" value="Unassembled WGS sequence"/>
</dbReference>
<dbReference type="EMBL" id="JADINF010000043">
    <property type="protein sequence ID" value="MBO8423743.1"/>
    <property type="molecule type" value="Genomic_DNA"/>
</dbReference>
<dbReference type="InterPro" id="IPR043130">
    <property type="entry name" value="CDP-OH_PTrfase_TM_dom"/>
</dbReference>
<evidence type="ECO:0000256" key="19">
    <source>
        <dbReference type="SAM" id="Phobius"/>
    </source>
</evidence>
<evidence type="ECO:0000256" key="14">
    <source>
        <dbReference type="ARBA" id="ARBA00023264"/>
    </source>
</evidence>
<name>A0A940DHL4_9FIRM</name>
<keyword evidence="8 17" id="KW-0808">Transferase</keyword>
<evidence type="ECO:0000256" key="15">
    <source>
        <dbReference type="ARBA" id="ARBA00048586"/>
    </source>
</evidence>
<dbReference type="PIRSF" id="PIRSF000847">
    <property type="entry name" value="Phos_ph_gly_syn"/>
    <property type="match status" value="1"/>
</dbReference>
<gene>
    <name evidence="20" type="primary">pgsA</name>
    <name evidence="20" type="ORF">IAB16_01785</name>
</gene>
<keyword evidence="9 19" id="KW-0812">Transmembrane</keyword>
<evidence type="ECO:0000256" key="3">
    <source>
        <dbReference type="ARBA" id="ARBA00005042"/>
    </source>
</evidence>
<dbReference type="InterPro" id="IPR050324">
    <property type="entry name" value="CDP-alcohol_PTase-I"/>
</dbReference>
<dbReference type="GO" id="GO:0046474">
    <property type="term" value="P:glycerophospholipid biosynthetic process"/>
    <property type="evidence" value="ECO:0007669"/>
    <property type="project" value="TreeGrafter"/>
</dbReference>
<sequence length="205" mass="21950">MNLPTKLTVLRIVLLPVLLAFAYVSFPWHDLVAAAVFVIAAATDFLDGYLARKLDQVTSLGKFLDPIADKMLVVCALFIVVGRASFAYGVNVYVAVCAVMIMSRELMIDAFRLVAASKGIVIAADKLGKAKTLVTDIALPLLLLNVHRYVSLAGLILLGAATLLTIWSGINYVVRNKRVLKDDKGAEAPSEGAYPDGNGNTDAAE</sequence>
<dbReference type="InterPro" id="IPR048254">
    <property type="entry name" value="CDP_ALCOHOL_P_TRANSF_CS"/>
</dbReference>
<evidence type="ECO:0000256" key="12">
    <source>
        <dbReference type="ARBA" id="ARBA00023136"/>
    </source>
</evidence>
<evidence type="ECO:0000256" key="16">
    <source>
        <dbReference type="NCBIfam" id="TIGR00560"/>
    </source>
</evidence>
<accession>A0A940DHL4</accession>
<evidence type="ECO:0000256" key="18">
    <source>
        <dbReference type="SAM" id="MobiDB-lite"/>
    </source>
</evidence>
<keyword evidence="13" id="KW-0594">Phospholipid biosynthesis</keyword>